<name>A0ABU4SAM1_9GAMM</name>
<dbReference type="Pfam" id="PF05954">
    <property type="entry name" value="Phage_GPD"/>
    <property type="match status" value="1"/>
</dbReference>
<gene>
    <name evidence="2" type="ORF">FE392_10685</name>
</gene>
<dbReference type="Proteomes" id="UP001271890">
    <property type="component" value="Unassembled WGS sequence"/>
</dbReference>
<dbReference type="SUPFAM" id="SSF69279">
    <property type="entry name" value="Phage tail proteins"/>
    <property type="match status" value="1"/>
</dbReference>
<dbReference type="InterPro" id="IPR052726">
    <property type="entry name" value="Phage_Baseplate_Hub"/>
</dbReference>
<feature type="compositionally biased region" description="Basic residues" evidence="1">
    <location>
        <begin position="346"/>
        <end position="357"/>
    </location>
</feature>
<keyword evidence="3" id="KW-1185">Reference proteome</keyword>
<evidence type="ECO:0000256" key="1">
    <source>
        <dbReference type="SAM" id="MobiDB-lite"/>
    </source>
</evidence>
<dbReference type="EMBL" id="VCDN01000041">
    <property type="protein sequence ID" value="MDX7987791.1"/>
    <property type="molecule type" value="Genomic_DNA"/>
</dbReference>
<accession>A0ABU4SAM1</accession>
<feature type="compositionally biased region" description="Basic and acidic residues" evidence="1">
    <location>
        <begin position="392"/>
        <end position="413"/>
    </location>
</feature>
<dbReference type="PANTHER" id="PTHR35862:SF3">
    <property type="entry name" value="FELS-2 PROPHAGE PROTEIN"/>
    <property type="match status" value="1"/>
</dbReference>
<comment type="caution">
    <text evidence="2">The sequence shown here is derived from an EMBL/GenBank/DDBJ whole genome shotgun (WGS) entry which is preliminary data.</text>
</comment>
<evidence type="ECO:0000313" key="3">
    <source>
        <dbReference type="Proteomes" id="UP001271890"/>
    </source>
</evidence>
<feature type="region of interest" description="Disordered" evidence="1">
    <location>
        <begin position="248"/>
        <end position="420"/>
    </location>
</feature>
<sequence>MMDFKQWMPDTSWIPQFDLVTGKEGAPAFRLETNNKDITGKIQSRLMSLTLTDNRGLESDQLDLELDDSDGQLALPRRGDILTLELGWHGHSLTPKGKFVVDEIEHSGAPDRLTIRARSADFRGDLNVKREQSYHKQTLESIVSTIAARNQLQFQISDDLKGISMHIDQTNESDVSFLTRIAKQEGAIASVKNGELLFIQQGQNKTVSGKKISPVLITRKSGDSHRFSLSDREAYTGVVAQWQDTRTATKQTVKLQKVETKEGKTEISIEYKSSEDKSSDKDKPKKDKSKKDKDSGKKDKNPTKKEDEKGKKKEPESPKKGKDPKGKSSAPVSLGKPGGVSLAKPGKAKLAKKGPKTKGREEPSYITNGRKGKNKGKGSSNTETSLEIKGSISHEEKSESKTEFHQTTTEKTESSSYLSGTGENVLTLSRIFSSKVEAERVATAVWKKMQRGAAQFSITLAMGRADIYPETPVALKGFKEEIDGTQWTLVKVTHNLNDSGFTTSLDLEIKLDEVEIKPEGT</sequence>
<protein>
    <submittedName>
        <fullName evidence="2">Phage late control D family protein</fullName>
    </submittedName>
</protein>
<organism evidence="2 3">
    <name type="scientific">Xenorhabdus santafensis</name>
    <dbReference type="NCBI Taxonomy" id="2582833"/>
    <lineage>
        <taxon>Bacteria</taxon>
        <taxon>Pseudomonadati</taxon>
        <taxon>Pseudomonadota</taxon>
        <taxon>Gammaproteobacteria</taxon>
        <taxon>Enterobacterales</taxon>
        <taxon>Morganellaceae</taxon>
        <taxon>Xenorhabdus</taxon>
    </lineage>
</organism>
<proteinExistence type="predicted"/>
<feature type="compositionally biased region" description="Basic and acidic residues" evidence="1">
    <location>
        <begin position="256"/>
        <end position="326"/>
    </location>
</feature>
<dbReference type="PANTHER" id="PTHR35862">
    <property type="entry name" value="FELS-2 PROPHAGE PROTEIN"/>
    <property type="match status" value="1"/>
</dbReference>
<evidence type="ECO:0000313" key="2">
    <source>
        <dbReference type="EMBL" id="MDX7987791.1"/>
    </source>
</evidence>
<reference evidence="3" key="1">
    <citation type="journal article" date="2024" name="Toxins">
        <title>Genome Sequence Analysis of Native Xenorhabdus Strains Isolated from Entomopathogenic Nematodes in Argentina.</title>
        <authorList>
            <person name="Palma L."/>
            <person name="Frizzo L."/>
            <person name="Kaiser S."/>
            <person name="Berry C."/>
            <person name="Caballero P."/>
            <person name="Bode H.B."/>
            <person name="Del Valle E.E."/>
        </authorList>
    </citation>
    <scope>NUCLEOTIDE SEQUENCE [LARGE SCALE GENOMIC DNA]</scope>
    <source>
        <strain evidence="3">12</strain>
    </source>
</reference>